<dbReference type="AlphaFoldDB" id="A0A2A6C0R1"/>
<name>A0A2A6C0R1_PRIPA</name>
<evidence type="ECO:0000313" key="2">
    <source>
        <dbReference type="Proteomes" id="UP000005239"/>
    </source>
</evidence>
<gene>
    <name evidence="1" type="primary">WBGene00098972</name>
</gene>
<reference evidence="1" key="2">
    <citation type="submission" date="2022-06" db="UniProtKB">
        <authorList>
            <consortium name="EnsemblMetazoa"/>
        </authorList>
    </citation>
    <scope>IDENTIFICATION</scope>
    <source>
        <strain evidence="1">PS312</strain>
    </source>
</reference>
<keyword evidence="2" id="KW-1185">Reference proteome</keyword>
<dbReference type="Proteomes" id="UP000005239">
    <property type="component" value="Unassembled WGS sequence"/>
</dbReference>
<accession>A0A2A6C0R1</accession>
<organism evidence="1 2">
    <name type="scientific">Pristionchus pacificus</name>
    <name type="common">Parasitic nematode worm</name>
    <dbReference type="NCBI Taxonomy" id="54126"/>
    <lineage>
        <taxon>Eukaryota</taxon>
        <taxon>Metazoa</taxon>
        <taxon>Ecdysozoa</taxon>
        <taxon>Nematoda</taxon>
        <taxon>Chromadorea</taxon>
        <taxon>Rhabditida</taxon>
        <taxon>Rhabditina</taxon>
        <taxon>Diplogasteromorpha</taxon>
        <taxon>Diplogasteroidea</taxon>
        <taxon>Neodiplogasteridae</taxon>
        <taxon>Pristionchus</taxon>
    </lineage>
</organism>
<accession>A0A8R1U8E6</accession>
<proteinExistence type="predicted"/>
<dbReference type="EnsemblMetazoa" id="PPA09418.1">
    <property type="protein sequence ID" value="PPA09418.1"/>
    <property type="gene ID" value="WBGene00098972"/>
</dbReference>
<evidence type="ECO:0000313" key="1">
    <source>
        <dbReference type="EnsemblMetazoa" id="PPA09418.1"/>
    </source>
</evidence>
<reference evidence="2" key="1">
    <citation type="journal article" date="2008" name="Nat. Genet.">
        <title>The Pristionchus pacificus genome provides a unique perspective on nematode lifestyle and parasitism.</title>
        <authorList>
            <person name="Dieterich C."/>
            <person name="Clifton S.W."/>
            <person name="Schuster L.N."/>
            <person name="Chinwalla A."/>
            <person name="Delehaunty K."/>
            <person name="Dinkelacker I."/>
            <person name="Fulton L."/>
            <person name="Fulton R."/>
            <person name="Godfrey J."/>
            <person name="Minx P."/>
            <person name="Mitreva M."/>
            <person name="Roeseler W."/>
            <person name="Tian H."/>
            <person name="Witte H."/>
            <person name="Yang S.P."/>
            <person name="Wilson R.K."/>
            <person name="Sommer R.J."/>
        </authorList>
    </citation>
    <scope>NUCLEOTIDE SEQUENCE [LARGE SCALE GENOMIC DNA]</scope>
    <source>
        <strain evidence="2">PS312</strain>
    </source>
</reference>
<protein>
    <submittedName>
        <fullName evidence="1">Uncharacterized protein</fullName>
    </submittedName>
</protein>
<sequence>MDGAYSLDLPPEIARMIISFVGLPVDQLRLISPTWNSLILSYLADRKNLPLLEFVHFHMESTQKPFHPQALSVKVKAHLSLENKDHFQGVFRGWHTDATFDRVESPFLHLRSFFVGQKVNENRQRLKKIFLRCSSIGNLYLTNVNGKMLDVILNVLGNVQVKILYVFKWHCNYSMRSQVLKIVRSHNVEEVTIAVERFQANNIGKFLRSVTQTANKVSILENMDENSEMVDEIFGRPRSFWEGKARKWSEDGSMKVEVLSGTKYWQGNRFVLEVSA</sequence>